<feature type="signal peptide" evidence="7">
    <location>
        <begin position="1"/>
        <end position="18"/>
    </location>
</feature>
<organism evidence="9 10">
    <name type="scientific">Duganella guangzhouensis</name>
    <dbReference type="NCBI Taxonomy" id="2666084"/>
    <lineage>
        <taxon>Bacteria</taxon>
        <taxon>Pseudomonadati</taxon>
        <taxon>Pseudomonadota</taxon>
        <taxon>Betaproteobacteria</taxon>
        <taxon>Burkholderiales</taxon>
        <taxon>Oxalobacteraceae</taxon>
        <taxon>Telluria group</taxon>
        <taxon>Duganella</taxon>
    </lineage>
</organism>
<dbReference type="PANTHER" id="PTHR42812:SF12">
    <property type="entry name" value="BETA-XYLOSIDASE-RELATED"/>
    <property type="match status" value="1"/>
</dbReference>
<evidence type="ECO:0000256" key="6">
    <source>
        <dbReference type="RuleBase" id="RU361187"/>
    </source>
</evidence>
<dbReference type="GO" id="GO:0004553">
    <property type="term" value="F:hydrolase activity, hydrolyzing O-glycosyl compounds"/>
    <property type="evidence" value="ECO:0007669"/>
    <property type="project" value="InterPro"/>
</dbReference>
<evidence type="ECO:0000256" key="5">
    <source>
        <dbReference type="PIRSR" id="PIRSR606710-2"/>
    </source>
</evidence>
<gene>
    <name evidence="9" type="ORF">GJ699_18885</name>
</gene>
<dbReference type="Proteomes" id="UP000433309">
    <property type="component" value="Unassembled WGS sequence"/>
</dbReference>
<dbReference type="RefSeq" id="WP_154379072.1">
    <property type="nucleotide sequence ID" value="NZ_WKJK01000009.1"/>
</dbReference>
<evidence type="ECO:0000256" key="2">
    <source>
        <dbReference type="ARBA" id="ARBA00022801"/>
    </source>
</evidence>
<dbReference type="InterPro" id="IPR041542">
    <property type="entry name" value="GH43_C2"/>
</dbReference>
<dbReference type="GO" id="GO:0005975">
    <property type="term" value="P:carbohydrate metabolic process"/>
    <property type="evidence" value="ECO:0007669"/>
    <property type="project" value="InterPro"/>
</dbReference>
<keyword evidence="3 6" id="KW-0326">Glycosidase</keyword>
<dbReference type="SUPFAM" id="SSF75005">
    <property type="entry name" value="Arabinanase/levansucrase/invertase"/>
    <property type="match status" value="1"/>
</dbReference>
<dbReference type="SUPFAM" id="SSF49899">
    <property type="entry name" value="Concanavalin A-like lectins/glucanases"/>
    <property type="match status" value="1"/>
</dbReference>
<evidence type="ECO:0000313" key="9">
    <source>
        <dbReference type="EMBL" id="MRW92064.1"/>
    </source>
</evidence>
<feature type="active site" description="Proton acceptor" evidence="4">
    <location>
        <position position="33"/>
    </location>
</feature>
<dbReference type="Gene3D" id="2.60.120.200">
    <property type="match status" value="1"/>
</dbReference>
<evidence type="ECO:0000256" key="3">
    <source>
        <dbReference type="ARBA" id="ARBA00023295"/>
    </source>
</evidence>
<feature type="chain" id="PRO_5026020945" evidence="7">
    <location>
        <begin position="19"/>
        <end position="532"/>
    </location>
</feature>
<evidence type="ECO:0000259" key="8">
    <source>
        <dbReference type="Pfam" id="PF17851"/>
    </source>
</evidence>
<comment type="similarity">
    <text evidence="1 6">Belongs to the glycosyl hydrolase 43 family.</text>
</comment>
<dbReference type="Pfam" id="PF04616">
    <property type="entry name" value="Glyco_hydro_43"/>
    <property type="match status" value="1"/>
</dbReference>
<feature type="domain" description="Beta-xylosidase C-terminal Concanavalin A-like" evidence="8">
    <location>
        <begin position="334"/>
        <end position="523"/>
    </location>
</feature>
<keyword evidence="7" id="KW-0732">Signal</keyword>
<evidence type="ECO:0000256" key="7">
    <source>
        <dbReference type="SAM" id="SignalP"/>
    </source>
</evidence>
<dbReference type="InterPro" id="IPR013320">
    <property type="entry name" value="ConA-like_dom_sf"/>
</dbReference>
<dbReference type="InterPro" id="IPR051795">
    <property type="entry name" value="Glycosyl_Hydrlase_43"/>
</dbReference>
<proteinExistence type="inferred from homology"/>
<dbReference type="InterPro" id="IPR023296">
    <property type="entry name" value="Glyco_hydro_beta-prop_sf"/>
</dbReference>
<dbReference type="Gene3D" id="2.115.10.20">
    <property type="entry name" value="Glycosyl hydrolase domain, family 43"/>
    <property type="match status" value="1"/>
</dbReference>
<protein>
    <submittedName>
        <fullName evidence="9">Family 43 glycosylhydrolase</fullName>
    </submittedName>
</protein>
<comment type="caution">
    <text evidence="9">The sequence shown here is derived from an EMBL/GenBank/DDBJ whole genome shotgun (WGS) entry which is preliminary data.</text>
</comment>
<accession>A0A6I2L595</accession>
<dbReference type="AlphaFoldDB" id="A0A6I2L595"/>
<dbReference type="EMBL" id="WKJK01000009">
    <property type="protein sequence ID" value="MRW92064.1"/>
    <property type="molecule type" value="Genomic_DNA"/>
</dbReference>
<dbReference type="CDD" id="cd18617">
    <property type="entry name" value="GH43_XynB-like"/>
    <property type="match status" value="1"/>
</dbReference>
<reference evidence="9 10" key="1">
    <citation type="submission" date="2019-11" db="EMBL/GenBank/DDBJ databases">
        <title>Novel species isolated from a subtropical stream in China.</title>
        <authorList>
            <person name="Lu H."/>
        </authorList>
    </citation>
    <scope>NUCLEOTIDE SEQUENCE [LARGE SCALE GENOMIC DNA]</scope>
    <source>
        <strain evidence="9 10">FT80W</strain>
    </source>
</reference>
<name>A0A6I2L595_9BURK</name>
<evidence type="ECO:0000256" key="4">
    <source>
        <dbReference type="PIRSR" id="PIRSR606710-1"/>
    </source>
</evidence>
<dbReference type="InterPro" id="IPR006710">
    <property type="entry name" value="Glyco_hydro_43"/>
</dbReference>
<dbReference type="PANTHER" id="PTHR42812">
    <property type="entry name" value="BETA-XYLOSIDASE"/>
    <property type="match status" value="1"/>
</dbReference>
<evidence type="ECO:0000313" key="10">
    <source>
        <dbReference type="Proteomes" id="UP000433309"/>
    </source>
</evidence>
<keyword evidence="2 6" id="KW-0378">Hydrolase</keyword>
<keyword evidence="10" id="KW-1185">Reference proteome</keyword>
<sequence>MKKSLICIALLAAALARAEVTFQNPIQPGTYPDPSICRVGDDYYMVHSSFGYFPGVPIFHSKNLVNWEQIGHVLDRPSQVPLDKADVTMGIFAPTIRYNNGVYYMITTNVTAKGNFYVTATDPRGPWSEPVWVDVPGIDPSLLFDDDGKVWVTSTLNWGKDIHEGIYLAQLDVATGKLLTPLRNIWTGTGGQYPEGPHLYKKDGWYYLMIAEGGTQSGHKITIARSKQIEGPYEANPANPILTHATNAKRDSEFQGVGHGDMVQAADGSWFMVALAFRVHEDHQILGRETVLAPVQWSKNAWPVVNGDGGITAQMSVASLPGGPVTPQSYVQHDGFDGKRLALVWNHLHAPVAENYSLTQRPGYLRMLPGDGLLRRPDQLSFIGRRQQHFNFEASTQLEFEPRAGQQAGLTVYKDGKHHYALSVQRDGDKRVVVLSYQLGKIHHEEARAPLATGPVRLRVSGDKDAYSFSYAQGKDGWRQLGQADTRYLSSVTAGGFTGSYIGLYSQGKAATAAPADFDWFVYDPVEQPAQH</sequence>
<feature type="site" description="Important for catalytic activity, responsible for pKa modulation of the active site Glu and correct orientation of both the proton donor and substrate" evidence="5">
    <location>
        <position position="139"/>
    </location>
</feature>
<feature type="active site" description="Proton donor" evidence="4">
    <location>
        <position position="195"/>
    </location>
</feature>
<evidence type="ECO:0000256" key="1">
    <source>
        <dbReference type="ARBA" id="ARBA00009865"/>
    </source>
</evidence>
<dbReference type="Pfam" id="PF17851">
    <property type="entry name" value="GH43_C2"/>
    <property type="match status" value="1"/>
</dbReference>